<organism evidence="1 2">
    <name type="scientific">Holdemanella biformis DSM 3989</name>
    <dbReference type="NCBI Taxonomy" id="518637"/>
    <lineage>
        <taxon>Bacteria</taxon>
        <taxon>Bacillati</taxon>
        <taxon>Bacillota</taxon>
        <taxon>Erysipelotrichia</taxon>
        <taxon>Erysipelotrichales</taxon>
        <taxon>Erysipelotrichaceae</taxon>
        <taxon>Holdemanella</taxon>
    </lineage>
</organism>
<keyword evidence="2" id="KW-1185">Reference proteome</keyword>
<evidence type="ECO:0008006" key="3">
    <source>
        <dbReference type="Google" id="ProtNLM"/>
    </source>
</evidence>
<dbReference type="STRING" id="518637.EUBIFOR_01967"/>
<proteinExistence type="predicted"/>
<gene>
    <name evidence="1" type="ORF">EUBIFOR_01967</name>
</gene>
<dbReference type="AlphaFoldDB" id="B7CCN9"/>
<comment type="caution">
    <text evidence="1">The sequence shown here is derived from an EMBL/GenBank/DDBJ whole genome shotgun (WGS) entry which is preliminary data.</text>
</comment>
<evidence type="ECO:0000313" key="2">
    <source>
        <dbReference type="Proteomes" id="UP000004315"/>
    </source>
</evidence>
<reference evidence="1 2" key="1">
    <citation type="submission" date="2008-11" db="EMBL/GenBank/DDBJ databases">
        <title>Draft genome sequence of Eubacterium biforme (DSM 3989).</title>
        <authorList>
            <person name="Sudarsanam P."/>
            <person name="Ley R."/>
            <person name="Guruge J."/>
            <person name="Turnbaugh P.J."/>
            <person name="Mahowald M."/>
            <person name="Liep D."/>
            <person name="Gordon J."/>
        </authorList>
    </citation>
    <scope>NUCLEOTIDE SEQUENCE [LARGE SCALE GENOMIC DNA]</scope>
    <source>
        <strain evidence="1 2">DSM 3989</strain>
    </source>
</reference>
<accession>B7CCN9</accession>
<protein>
    <recommendedName>
        <fullName evidence="3">Transposase</fullName>
    </recommendedName>
</protein>
<name>B7CCN9_9FIRM</name>
<dbReference type="RefSeq" id="WP_003865751.1">
    <property type="nucleotide sequence ID" value="NZ_DS996845.1"/>
</dbReference>
<dbReference type="HOGENOM" id="CLU_3099611_0_0_9"/>
<dbReference type="Proteomes" id="UP000004315">
    <property type="component" value="Unassembled WGS sequence"/>
</dbReference>
<evidence type="ECO:0000313" key="1">
    <source>
        <dbReference type="EMBL" id="EEC89492.1"/>
    </source>
</evidence>
<dbReference type="OrthoDB" id="2066427at2"/>
<sequence length="51" mass="5878">MHSLQSVKRGVKNTQIKIAIKMLVRNNQTLEEISEIVCLDLNTLREPKKCI</sequence>
<dbReference type="EMBL" id="ABYT01000101">
    <property type="protein sequence ID" value="EEC89492.1"/>
    <property type="molecule type" value="Genomic_DNA"/>
</dbReference>